<keyword evidence="2" id="KW-0500">Molybdenum</keyword>
<dbReference type="GO" id="GO:0005739">
    <property type="term" value="C:mitochondrion"/>
    <property type="evidence" value="ECO:0007669"/>
    <property type="project" value="TreeGrafter"/>
</dbReference>
<evidence type="ECO:0000256" key="1">
    <source>
        <dbReference type="ARBA" id="ARBA00001924"/>
    </source>
</evidence>
<dbReference type="Pfam" id="PF00174">
    <property type="entry name" value="Oxidored_molyb"/>
    <property type="match status" value="1"/>
</dbReference>
<dbReference type="OrthoDB" id="10051395at2759"/>
<dbReference type="SUPFAM" id="SSF81296">
    <property type="entry name" value="E set domains"/>
    <property type="match status" value="1"/>
</dbReference>
<dbReference type="InterPro" id="IPR008335">
    <property type="entry name" value="Mopterin_OxRdtase_euk"/>
</dbReference>
<dbReference type="InterPro" id="IPR014756">
    <property type="entry name" value="Ig_E-set"/>
</dbReference>
<dbReference type="EMBL" id="KZ821221">
    <property type="protein sequence ID" value="PYH48640.1"/>
    <property type="molecule type" value="Genomic_DNA"/>
</dbReference>
<dbReference type="GO" id="GO:0006790">
    <property type="term" value="P:sulfur compound metabolic process"/>
    <property type="evidence" value="ECO:0007669"/>
    <property type="project" value="TreeGrafter"/>
</dbReference>
<evidence type="ECO:0000256" key="2">
    <source>
        <dbReference type="ARBA" id="ARBA00022505"/>
    </source>
</evidence>
<dbReference type="CDD" id="cd02110">
    <property type="entry name" value="SO_family_Moco_dimer"/>
    <property type="match status" value="1"/>
</dbReference>
<evidence type="ECO:0000256" key="3">
    <source>
        <dbReference type="ARBA" id="ARBA00022723"/>
    </source>
</evidence>
<name>A0A318ZX25_9EURO</name>
<keyword evidence="3" id="KW-0479">Metal-binding</keyword>
<keyword evidence="8" id="KW-1185">Reference proteome</keyword>
<reference evidence="7 8" key="1">
    <citation type="submission" date="2016-12" db="EMBL/GenBank/DDBJ databases">
        <title>The genomes of Aspergillus section Nigri reveals drivers in fungal speciation.</title>
        <authorList>
            <consortium name="DOE Joint Genome Institute"/>
            <person name="Vesth T.C."/>
            <person name="Nybo J."/>
            <person name="Theobald S."/>
            <person name="Brandl J."/>
            <person name="Frisvad J.C."/>
            <person name="Nielsen K.F."/>
            <person name="Lyhne E.K."/>
            <person name="Kogle M.E."/>
            <person name="Kuo A."/>
            <person name="Riley R."/>
            <person name="Clum A."/>
            <person name="Nolan M."/>
            <person name="Lipzen A."/>
            <person name="Salamov A."/>
            <person name="Henrissat B."/>
            <person name="Wiebenga A."/>
            <person name="De Vries R.P."/>
            <person name="Grigoriev I.V."/>
            <person name="Mortensen U.H."/>
            <person name="Andersen M.R."/>
            <person name="Baker S.E."/>
        </authorList>
    </citation>
    <scope>NUCLEOTIDE SEQUENCE [LARGE SCALE GENOMIC DNA]</scope>
    <source>
        <strain evidence="7 8">JOP 1030-1</strain>
    </source>
</reference>
<feature type="domain" description="Oxidoreductase molybdopterin-binding" evidence="5">
    <location>
        <begin position="183"/>
        <end position="362"/>
    </location>
</feature>
<dbReference type="GO" id="GO:0008482">
    <property type="term" value="F:sulfite oxidase activity"/>
    <property type="evidence" value="ECO:0007669"/>
    <property type="project" value="TreeGrafter"/>
</dbReference>
<dbReference type="GO" id="GO:0020037">
    <property type="term" value="F:heme binding"/>
    <property type="evidence" value="ECO:0007669"/>
    <property type="project" value="TreeGrafter"/>
</dbReference>
<evidence type="ECO:0000313" key="7">
    <source>
        <dbReference type="EMBL" id="PYH48640.1"/>
    </source>
</evidence>
<proteinExistence type="predicted"/>
<dbReference type="RefSeq" id="XP_025434622.1">
    <property type="nucleotide sequence ID" value="XM_025573155.1"/>
</dbReference>
<accession>A0A318ZX25</accession>
<dbReference type="STRING" id="1450539.A0A318ZX25"/>
<evidence type="ECO:0000256" key="4">
    <source>
        <dbReference type="ARBA" id="ARBA00023002"/>
    </source>
</evidence>
<keyword evidence="4" id="KW-0560">Oxidoreductase</keyword>
<dbReference type="FunFam" id="3.90.420.10:FF:000002">
    <property type="entry name" value="sulfite oxidase, mitochondrial"/>
    <property type="match status" value="1"/>
</dbReference>
<dbReference type="AlphaFoldDB" id="A0A318ZX25"/>
<feature type="domain" description="Moybdenum cofactor oxidoreductase dimerisation" evidence="6">
    <location>
        <begin position="390"/>
        <end position="511"/>
    </location>
</feature>
<protein>
    <submittedName>
        <fullName evidence="7">Molybdopterin binding oxidoreductase</fullName>
    </submittedName>
</protein>
<dbReference type="GO" id="GO:0043546">
    <property type="term" value="F:molybdopterin cofactor binding"/>
    <property type="evidence" value="ECO:0007669"/>
    <property type="project" value="TreeGrafter"/>
</dbReference>
<evidence type="ECO:0000259" key="5">
    <source>
        <dbReference type="Pfam" id="PF00174"/>
    </source>
</evidence>
<dbReference type="InterPro" id="IPR000572">
    <property type="entry name" value="OxRdtase_Mopterin-bd_dom"/>
</dbReference>
<dbReference type="SUPFAM" id="SSF56524">
    <property type="entry name" value="Oxidoreductase molybdopterin-binding domain"/>
    <property type="match status" value="1"/>
</dbReference>
<dbReference type="Proteomes" id="UP000248349">
    <property type="component" value="Unassembled WGS sequence"/>
</dbReference>
<dbReference type="PRINTS" id="PR00407">
    <property type="entry name" value="EUMOPTERIN"/>
</dbReference>
<comment type="cofactor">
    <cofactor evidence="1">
        <name>Mo-molybdopterin</name>
        <dbReference type="ChEBI" id="CHEBI:71302"/>
    </cofactor>
</comment>
<dbReference type="Pfam" id="PF03404">
    <property type="entry name" value="Mo-co_dimer"/>
    <property type="match status" value="1"/>
</dbReference>
<dbReference type="Gene3D" id="2.60.40.650">
    <property type="match status" value="1"/>
</dbReference>
<organism evidence="7 8">
    <name type="scientific">Aspergillus saccharolyticus JOP 1030-1</name>
    <dbReference type="NCBI Taxonomy" id="1450539"/>
    <lineage>
        <taxon>Eukaryota</taxon>
        <taxon>Fungi</taxon>
        <taxon>Dikarya</taxon>
        <taxon>Ascomycota</taxon>
        <taxon>Pezizomycotina</taxon>
        <taxon>Eurotiomycetes</taxon>
        <taxon>Eurotiomycetidae</taxon>
        <taxon>Eurotiales</taxon>
        <taxon>Aspergillaceae</taxon>
        <taxon>Aspergillus</taxon>
        <taxon>Aspergillus subgen. Circumdati</taxon>
    </lineage>
</organism>
<dbReference type="PANTHER" id="PTHR19372:SF6">
    <property type="entry name" value="SULFITE OXIDASE"/>
    <property type="match status" value="1"/>
</dbReference>
<dbReference type="PANTHER" id="PTHR19372">
    <property type="entry name" value="SULFITE REDUCTASE"/>
    <property type="match status" value="1"/>
</dbReference>
<evidence type="ECO:0000259" key="6">
    <source>
        <dbReference type="Pfam" id="PF03404"/>
    </source>
</evidence>
<dbReference type="InterPro" id="IPR036374">
    <property type="entry name" value="OxRdtase_Mopterin-bd_sf"/>
</dbReference>
<dbReference type="GeneID" id="37074383"/>
<dbReference type="Gene3D" id="3.90.420.10">
    <property type="entry name" value="Oxidoreductase, molybdopterin-binding domain"/>
    <property type="match status" value="1"/>
</dbReference>
<sequence>MEVTEKLDTKNRPDEWLIEQGMAGHKLPILDQSGEETVHRYPSDPAPITQDRAAIEAIGDRDELFARERAGWVGYVEWENYPDKKAKAHKILTSQTFPSSPDYQFGPIPGTNPVLSGDDFKAWHAAIGGELTRAADDSWRIVLQEKHPDMLHLLQFPYNGEPPKRLTTAQPITPNPLHFVRNHGGIPLIDKDQYELQLDGLVRNPKTYTLDELMDESRFPRMEKTVTMQCSGTRRIEQINLYSGQGDEVPQAPWAEGAIGTARYVGISMKKLIKDGGGLVDGAKHLELYGAETYIKDLHAMNYVVSVPWSKVKANEVMLAWEMNGEPLPKIHGYPLRVVVFGYIGARSVKWLYRIKAIPTPSLAPVQSREYLYWNQQIGKYNLRPIDGIQIQEMPVSSAIMTPWQNQVIIHNGSIKCKGWAYSGGGRWPERVELSADGGFNWYAVKEENLSKKGKWTWRTWETEIPCDAEGWIELVVRTWDNALNTEPIGIRQTWNWGLHVTSSAHRVKVYSVNKTREQTRKRLAQFEEMGIPLAPITKYEVVSGLSDEELHAYWKAHPRDVDD</sequence>
<dbReference type="GO" id="GO:0030151">
    <property type="term" value="F:molybdenum ion binding"/>
    <property type="evidence" value="ECO:0007669"/>
    <property type="project" value="InterPro"/>
</dbReference>
<evidence type="ECO:0000313" key="8">
    <source>
        <dbReference type="Proteomes" id="UP000248349"/>
    </source>
</evidence>
<gene>
    <name evidence="7" type="ORF">BP01DRAFT_334231</name>
</gene>
<dbReference type="InterPro" id="IPR005066">
    <property type="entry name" value="MoCF_OxRdtse_dimer"/>
</dbReference>